<dbReference type="OrthoDB" id="597270at2"/>
<gene>
    <name evidence="3" type="ORF">EIB73_09150</name>
</gene>
<organism evidence="3 4">
    <name type="scientific">Kaistella carnis</name>
    <dbReference type="NCBI Taxonomy" id="1241979"/>
    <lineage>
        <taxon>Bacteria</taxon>
        <taxon>Pseudomonadati</taxon>
        <taxon>Bacteroidota</taxon>
        <taxon>Flavobacteriia</taxon>
        <taxon>Flavobacteriales</taxon>
        <taxon>Weeksellaceae</taxon>
        <taxon>Chryseobacterium group</taxon>
        <taxon>Kaistella</taxon>
    </lineage>
</organism>
<dbReference type="SUPFAM" id="SSF53448">
    <property type="entry name" value="Nucleotide-diphospho-sugar transferases"/>
    <property type="match status" value="1"/>
</dbReference>
<protein>
    <submittedName>
        <fullName evidence="3">Glycosyltransferase family 2 protein</fullName>
    </submittedName>
</protein>
<keyword evidence="3" id="KW-0808">Transferase</keyword>
<dbReference type="PANTHER" id="PTHR22916:SF3">
    <property type="entry name" value="UDP-GLCNAC:BETAGAL BETA-1,3-N-ACETYLGLUCOSAMINYLTRANSFERASE-LIKE PROTEIN 1"/>
    <property type="match status" value="1"/>
</dbReference>
<evidence type="ECO:0000259" key="2">
    <source>
        <dbReference type="Pfam" id="PF00535"/>
    </source>
</evidence>
<dbReference type="Pfam" id="PF00535">
    <property type="entry name" value="Glycos_transf_2"/>
    <property type="match status" value="1"/>
</dbReference>
<keyword evidence="1" id="KW-1133">Transmembrane helix</keyword>
<evidence type="ECO:0000313" key="4">
    <source>
        <dbReference type="Proteomes" id="UP000270185"/>
    </source>
</evidence>
<dbReference type="EMBL" id="CP034159">
    <property type="protein sequence ID" value="AZI33336.1"/>
    <property type="molecule type" value="Genomic_DNA"/>
</dbReference>
<dbReference type="Proteomes" id="UP000270185">
    <property type="component" value="Chromosome"/>
</dbReference>
<keyword evidence="4" id="KW-1185">Reference proteome</keyword>
<sequence>MINKGLVSIIIPTFNRADLLVETLDSIIEQTYKNWECLVIDDGSTDHTEDIISHYSTIDPRIIYYKRPPIYASGGNGARNYGLDLAKGEYINWFDSDDIMLPNFLNEHLSLLINSAFSFSVCKCNQFSTKQSEAKDFVINEIKSDNPLLDYISDKIKVMTPSSVFKTEFIKSNAYRFNEKLKAAQEWEFYIRVFADFDQYETIDKQLVSLRQHPDGMSYNSKILYDRTYNYICARKIVKSFLERKGKYSSNIDIIFQDFGKKYIPILIMGKKYKLLNKAIFTGGFTRSNLVSFLSIYFLIITKRNKSKTRYI</sequence>
<dbReference type="PANTHER" id="PTHR22916">
    <property type="entry name" value="GLYCOSYLTRANSFERASE"/>
    <property type="match status" value="1"/>
</dbReference>
<dbReference type="AlphaFoldDB" id="A0A3G8XYJ2"/>
<evidence type="ECO:0000256" key="1">
    <source>
        <dbReference type="SAM" id="Phobius"/>
    </source>
</evidence>
<feature type="domain" description="Glycosyltransferase 2-like" evidence="2">
    <location>
        <begin position="8"/>
        <end position="129"/>
    </location>
</feature>
<proteinExistence type="predicted"/>
<dbReference type="CDD" id="cd00761">
    <property type="entry name" value="Glyco_tranf_GTA_type"/>
    <property type="match status" value="1"/>
</dbReference>
<evidence type="ECO:0000313" key="3">
    <source>
        <dbReference type="EMBL" id="AZI33336.1"/>
    </source>
</evidence>
<dbReference type="KEGG" id="ccas:EIB73_09150"/>
<dbReference type="RefSeq" id="WP_125024703.1">
    <property type="nucleotide sequence ID" value="NZ_CP034159.1"/>
</dbReference>
<dbReference type="InterPro" id="IPR001173">
    <property type="entry name" value="Glyco_trans_2-like"/>
</dbReference>
<keyword evidence="1" id="KW-0812">Transmembrane</keyword>
<feature type="transmembrane region" description="Helical" evidence="1">
    <location>
        <begin position="279"/>
        <end position="300"/>
    </location>
</feature>
<dbReference type="GO" id="GO:0016758">
    <property type="term" value="F:hexosyltransferase activity"/>
    <property type="evidence" value="ECO:0007669"/>
    <property type="project" value="UniProtKB-ARBA"/>
</dbReference>
<dbReference type="InterPro" id="IPR029044">
    <property type="entry name" value="Nucleotide-diphossugar_trans"/>
</dbReference>
<dbReference type="Gene3D" id="3.90.550.10">
    <property type="entry name" value="Spore Coat Polysaccharide Biosynthesis Protein SpsA, Chain A"/>
    <property type="match status" value="1"/>
</dbReference>
<accession>A0A3G8XYJ2</accession>
<reference evidence="4" key="1">
    <citation type="submission" date="2018-11" db="EMBL/GenBank/DDBJ databases">
        <title>Proposal to divide the Flavobacteriaceae and reorganize its genera based on Amino Acid Identity values calculated from whole genome sequences.</title>
        <authorList>
            <person name="Nicholson A.C."/>
            <person name="Gulvik C.A."/>
            <person name="Whitney A.M."/>
            <person name="Humrighouse B.W."/>
            <person name="Bell M."/>
            <person name="Holmes B."/>
            <person name="Steigerwalt A.G."/>
            <person name="Villarma A."/>
            <person name="Sheth M."/>
            <person name="Batra D."/>
            <person name="Pryor J."/>
            <person name="Bernardet J.-F."/>
            <person name="Hugo C."/>
            <person name="Kampfer P."/>
            <person name="Newman J.D."/>
            <person name="McQuiston J.R."/>
        </authorList>
    </citation>
    <scope>NUCLEOTIDE SEQUENCE [LARGE SCALE GENOMIC DNA]</scope>
    <source>
        <strain evidence="4">G0081</strain>
    </source>
</reference>
<name>A0A3G8XYJ2_9FLAO</name>
<keyword evidence="1" id="KW-0472">Membrane</keyword>